<name>A0A8F3ED25_9CAUD</name>
<reference evidence="2" key="1">
    <citation type="submission" date="2021-05" db="EMBL/GenBank/DDBJ databases">
        <authorList>
            <person name="Adair D.M."/>
            <person name="Craig L."/>
            <person name="Knudson K.J."/>
            <person name="Maasdam K.A."/>
            <person name="Marttila K.M."/>
            <person name="Meyer K.M."/>
            <person name="Olguin A."/>
            <person name="Rentschler M."/>
            <person name="Schmidt E."/>
            <person name="VanTol A.S."/>
            <person name="Blum S."/>
            <person name="Noordewier B."/>
            <person name="Tolsma S."/>
            <person name="Garlena R.A."/>
            <person name="Russell D.A."/>
            <person name="Pope W.H."/>
            <person name="Jacobs-Se D."/>
            <person name="Hatfull G.F."/>
        </authorList>
    </citation>
    <scope>NUCLEOTIDE SEQUENCE</scope>
</reference>
<feature type="compositionally biased region" description="Basic residues" evidence="1">
    <location>
        <begin position="33"/>
        <end position="46"/>
    </location>
</feature>
<organism evidence="2 3">
    <name type="scientific">Gordonia phage MScarn</name>
    <dbReference type="NCBI Taxonomy" id="2836043"/>
    <lineage>
        <taxon>Viruses</taxon>
        <taxon>Duplodnaviria</taxon>
        <taxon>Heunggongvirae</taxon>
        <taxon>Uroviricota</taxon>
        <taxon>Caudoviricetes</taxon>
        <taxon>Emalynvirus</taxon>
        <taxon>Emalynvirus troje</taxon>
    </lineage>
</organism>
<sequence>MAKKGFKSKKQWRWAFATKQPWARRWAHETRGGKKTRYRRLPRKKK</sequence>
<proteinExistence type="predicted"/>
<protein>
    <submittedName>
        <fullName evidence="2">Uncharacterized protein</fullName>
    </submittedName>
</protein>
<dbReference type="Proteomes" id="UP000693720">
    <property type="component" value="Segment"/>
</dbReference>
<evidence type="ECO:0000256" key="1">
    <source>
        <dbReference type="SAM" id="MobiDB-lite"/>
    </source>
</evidence>
<feature type="region of interest" description="Disordered" evidence="1">
    <location>
        <begin position="25"/>
        <end position="46"/>
    </location>
</feature>
<dbReference type="EMBL" id="MZ150793">
    <property type="protein sequence ID" value="QWY84875.1"/>
    <property type="molecule type" value="Genomic_DNA"/>
</dbReference>
<evidence type="ECO:0000313" key="3">
    <source>
        <dbReference type="Proteomes" id="UP000693720"/>
    </source>
</evidence>
<gene>
    <name evidence="2" type="primary">4</name>
    <name evidence="2" type="ORF">SEA_MSCARN_4</name>
</gene>
<evidence type="ECO:0000313" key="2">
    <source>
        <dbReference type="EMBL" id="QWY84875.1"/>
    </source>
</evidence>
<accession>A0A8F3ED25</accession>